<accession>A0ABR2JY85</accession>
<dbReference type="InterPro" id="IPR008979">
    <property type="entry name" value="Galactose-bd-like_sf"/>
</dbReference>
<reference evidence="2 3" key="1">
    <citation type="submission" date="2024-04" db="EMBL/GenBank/DDBJ databases">
        <title>Tritrichomonas musculus Genome.</title>
        <authorList>
            <person name="Alves-Ferreira E."/>
            <person name="Grigg M."/>
            <person name="Lorenzi H."/>
            <person name="Galac M."/>
        </authorList>
    </citation>
    <scope>NUCLEOTIDE SEQUENCE [LARGE SCALE GENOMIC DNA]</scope>
    <source>
        <strain evidence="2 3">EAF2021</strain>
    </source>
</reference>
<keyword evidence="1" id="KW-0175">Coiled coil</keyword>
<dbReference type="SUPFAM" id="SSF49785">
    <property type="entry name" value="Galactose-binding domain-like"/>
    <property type="match status" value="1"/>
</dbReference>
<dbReference type="Gene3D" id="2.60.120.260">
    <property type="entry name" value="Galactose-binding domain-like"/>
    <property type="match status" value="1"/>
</dbReference>
<evidence type="ECO:0000313" key="2">
    <source>
        <dbReference type="EMBL" id="KAK8883734.1"/>
    </source>
</evidence>
<evidence type="ECO:0008006" key="4">
    <source>
        <dbReference type="Google" id="ProtNLM"/>
    </source>
</evidence>
<name>A0ABR2JY85_9EUKA</name>
<proteinExistence type="predicted"/>
<evidence type="ECO:0000313" key="3">
    <source>
        <dbReference type="Proteomes" id="UP001470230"/>
    </source>
</evidence>
<feature type="coiled-coil region" evidence="1">
    <location>
        <begin position="215"/>
        <end position="267"/>
    </location>
</feature>
<organism evidence="2 3">
    <name type="scientific">Tritrichomonas musculus</name>
    <dbReference type="NCBI Taxonomy" id="1915356"/>
    <lineage>
        <taxon>Eukaryota</taxon>
        <taxon>Metamonada</taxon>
        <taxon>Parabasalia</taxon>
        <taxon>Tritrichomonadida</taxon>
        <taxon>Tritrichomonadidae</taxon>
        <taxon>Tritrichomonas</taxon>
    </lineage>
</organism>
<evidence type="ECO:0000256" key="1">
    <source>
        <dbReference type="SAM" id="Coils"/>
    </source>
</evidence>
<keyword evidence="3" id="KW-1185">Reference proteome</keyword>
<dbReference type="EMBL" id="JAPFFF010000008">
    <property type="protein sequence ID" value="KAK8883734.1"/>
    <property type="molecule type" value="Genomic_DNA"/>
</dbReference>
<dbReference type="Proteomes" id="UP001470230">
    <property type="component" value="Unassembled WGS sequence"/>
</dbReference>
<gene>
    <name evidence="2" type="ORF">M9Y10_042832</name>
</gene>
<sequence length="613" mass="72079">MQEKCFKLYLKDKTYKIPFKCDHLMHISEDISSSLIFGPQHHYQVKSNVTDEVFQSFIKYLANSERPDIQLFNIHQYIELSQEFQILQEMIDEKKSEFGEYFVNLNGLKNEDSSIYEEQIAKKLDDYLEGYSELLIQSDIQILHRIFNHEERRLTKHDLAYEMIKRQFEVSNNLEVFVLLDSLDGAKMARSNLEECLLLEDDRSGHKPKIEWSYLAKSFEKQRELEERIVELESEIKTIKDEHARDIERMTKMIENLSNKINEIDDKNSNKISTIESKHDEDKSLVDEIIEKQAKEISFFPQKLLHFFNCQLSMKLPGILATLKSLERTPFDRLFIASQSSDDIYNLIDPNSKEGFGTNNSGDFFIQFELKDSISVDGVKIFSSISNFPKSFDIEIDNQKIISISEANELNGKNKEMIVHFDSIKCRKIRIIQTGPNWDKENVFLHFKRIELLSPDSKFSSGIFQTFVENNEIHDPHRCPVIISAKNFDFNSFHLLDSNVNICTSDNNNSWFQVELVKGFAIINGFRLMKYKFGKIRNYKIICTDDINNPIERWITLFEVNEKKENQYKQLDIYEFSHPSPPTKVVRLIQMGPNWVGKSYLQFVHFELFGIYF</sequence>
<comment type="caution">
    <text evidence="2">The sequence shown here is derived from an EMBL/GenBank/DDBJ whole genome shotgun (WGS) entry which is preliminary data.</text>
</comment>
<protein>
    <recommendedName>
        <fullName evidence="4">F5/8 type C domain-containing protein</fullName>
    </recommendedName>
</protein>